<gene>
    <name evidence="12" type="ORF">D915_007710</name>
</gene>
<reference evidence="12" key="1">
    <citation type="submission" date="2019-03" db="EMBL/GenBank/DDBJ databases">
        <title>Improved annotation for the trematode Fasciola hepatica.</title>
        <authorList>
            <person name="Choi Y.-J."/>
            <person name="Martin J."/>
            <person name="Mitreva M."/>
        </authorList>
    </citation>
    <scope>NUCLEOTIDE SEQUENCE [LARGE SCALE GENOMIC DNA]</scope>
</reference>
<organism evidence="12 13">
    <name type="scientific">Fasciola hepatica</name>
    <name type="common">Liver fluke</name>
    <dbReference type="NCBI Taxonomy" id="6192"/>
    <lineage>
        <taxon>Eukaryota</taxon>
        <taxon>Metazoa</taxon>
        <taxon>Spiralia</taxon>
        <taxon>Lophotrochozoa</taxon>
        <taxon>Platyhelminthes</taxon>
        <taxon>Trematoda</taxon>
        <taxon>Digenea</taxon>
        <taxon>Plagiorchiida</taxon>
        <taxon>Echinostomata</taxon>
        <taxon>Echinostomatoidea</taxon>
        <taxon>Fasciolidae</taxon>
        <taxon>Fasciola</taxon>
    </lineage>
</organism>
<dbReference type="InterPro" id="IPR009071">
    <property type="entry name" value="HMG_box_dom"/>
</dbReference>
<keyword evidence="8 9" id="KW-0539">Nucleus</keyword>
<dbReference type="SMART" id="SM00398">
    <property type="entry name" value="HMG"/>
    <property type="match status" value="1"/>
</dbReference>
<dbReference type="FunFam" id="1.10.30.10:FF:000001">
    <property type="entry name" value="transcription factor 7 isoform X2"/>
    <property type="match status" value="1"/>
</dbReference>
<comment type="similarity">
    <text evidence="2">Belongs to the TCF/LEF family.</text>
</comment>
<evidence type="ECO:0000256" key="7">
    <source>
        <dbReference type="ARBA" id="ARBA00023163"/>
    </source>
</evidence>
<feature type="compositionally biased region" description="Polar residues" evidence="10">
    <location>
        <begin position="82"/>
        <end position="94"/>
    </location>
</feature>
<keyword evidence="6" id="KW-0010">Activator</keyword>
<dbReference type="CDD" id="cd21996">
    <property type="entry name" value="HMG-box_TCF7-like"/>
    <property type="match status" value="1"/>
</dbReference>
<dbReference type="PROSITE" id="PS50118">
    <property type="entry name" value="HMG_BOX_2"/>
    <property type="match status" value="1"/>
</dbReference>
<proteinExistence type="inferred from homology"/>
<protein>
    <submittedName>
        <fullName evidence="12">Lymphoid enhancer-binding factor 1</fullName>
    </submittedName>
</protein>
<feature type="domain" description="HMG box" evidence="11">
    <location>
        <begin position="287"/>
        <end position="355"/>
    </location>
</feature>
<evidence type="ECO:0000256" key="9">
    <source>
        <dbReference type="PROSITE-ProRule" id="PRU00267"/>
    </source>
</evidence>
<dbReference type="Pfam" id="PF00505">
    <property type="entry name" value="HMG_box"/>
    <property type="match status" value="1"/>
</dbReference>
<keyword evidence="5 9" id="KW-0238">DNA-binding</keyword>
<feature type="DNA-binding region" description="HMG box" evidence="9">
    <location>
        <begin position="287"/>
        <end position="355"/>
    </location>
</feature>
<dbReference type="PANTHER" id="PTHR10373:SF38">
    <property type="entry name" value="PROTEIN PANGOLIN, ISOFORM J"/>
    <property type="match status" value="1"/>
</dbReference>
<evidence type="ECO:0000256" key="6">
    <source>
        <dbReference type="ARBA" id="ARBA00023159"/>
    </source>
</evidence>
<dbReference type="SUPFAM" id="SSF47095">
    <property type="entry name" value="HMG-box"/>
    <property type="match status" value="1"/>
</dbReference>
<dbReference type="GO" id="GO:0000785">
    <property type="term" value="C:chromatin"/>
    <property type="evidence" value="ECO:0007669"/>
    <property type="project" value="TreeGrafter"/>
</dbReference>
<comment type="subcellular location">
    <subcellularLocation>
        <location evidence="1">Nucleus</location>
    </subcellularLocation>
</comment>
<keyword evidence="4" id="KW-0805">Transcription regulation</keyword>
<keyword evidence="13" id="KW-1185">Reference proteome</keyword>
<dbReference type="EMBL" id="JXXN02003522">
    <property type="protein sequence ID" value="THD21454.1"/>
    <property type="molecule type" value="Genomic_DNA"/>
</dbReference>
<dbReference type="Gene3D" id="1.10.30.10">
    <property type="entry name" value="High mobility group box domain"/>
    <property type="match status" value="1"/>
</dbReference>
<name>A0A4E0R5H2_FASHE</name>
<evidence type="ECO:0000313" key="12">
    <source>
        <dbReference type="EMBL" id="THD21454.1"/>
    </source>
</evidence>
<evidence type="ECO:0000256" key="3">
    <source>
        <dbReference type="ARBA" id="ARBA00022687"/>
    </source>
</evidence>
<evidence type="ECO:0000256" key="2">
    <source>
        <dbReference type="ARBA" id="ARBA00006569"/>
    </source>
</evidence>
<sequence length="766" mass="84822">MFRCLDEELVRQNFDSINFVSAAENTAFSMHNPFNQSPQLNDSSSSSKSPSTMTSREFTYPNWGLTGHDGLPTDRRNPSPQPQTAKPYQSNGLDSRVVTNSMRTVVSRTDISAVQWPEYKPNTQWISSDITEPYNASGFQSFRPSYYGEQKCALDRLQTWLRQPLAVYDLGAERYNGEITRFGQNNIAKAGDEDQTICDNSVNLSNEATYARATYLNQTTNSATRGRIEDAPVSLSANFCPLVTNKTNFIAEIALKHKEQHVEKSNQRALGSKSTESRWRPKHTGHIKKPLNAFMLFMKEMRAQVIAECTLKESAAINQILGRKWHALSREDQMKYYDLAKKEKEIHQRLYPGWSARDNYATQIRKRNRNTTAAIISTGQVLSPSGSEGGKQPTLRAGRTVIPFGTAWSNAPNLTQQLMTPPSESGAKKMSMQDIPNFPCSNQLTSPVVSAFCGALEQSNEYSVLGMIDDTVRTRSNSTVTWPVEFEHSPCGSRVDWSTQYSTGLLPSSIAEENLAVRVEFLVKPRSYTATAQGIHGSSDFAEKLDESPCTIQPVDDANVPWTDVIAKNEGVASIQVTGLNDCTPLPHSSVYGSQNRELSIVDSEANEPESAGCPCCILAEHGPPSRTSPQLVSTHYDHLSGSNTHSSYPNSLNHLSRTEYENTTALAEARFTNSFQRPVDQSAMPPLSAQQIFGESYYAAISEKYYRKPFGRDVKANEIDAVCQHADFLGLPGSAPKDISNGSSDAHSVPPIQCSNADYSPSWFP</sequence>
<dbReference type="InterPro" id="IPR036910">
    <property type="entry name" value="HMG_box_dom_sf"/>
</dbReference>
<evidence type="ECO:0000256" key="1">
    <source>
        <dbReference type="ARBA" id="ARBA00004123"/>
    </source>
</evidence>
<evidence type="ECO:0000256" key="8">
    <source>
        <dbReference type="ARBA" id="ARBA00023242"/>
    </source>
</evidence>
<dbReference type="GO" id="GO:0000981">
    <property type="term" value="F:DNA-binding transcription factor activity, RNA polymerase II-specific"/>
    <property type="evidence" value="ECO:0007669"/>
    <property type="project" value="TreeGrafter"/>
</dbReference>
<dbReference type="GO" id="GO:0060070">
    <property type="term" value="P:canonical Wnt signaling pathway"/>
    <property type="evidence" value="ECO:0007669"/>
    <property type="project" value="TreeGrafter"/>
</dbReference>
<evidence type="ECO:0000259" key="11">
    <source>
        <dbReference type="PROSITE" id="PS50118"/>
    </source>
</evidence>
<dbReference type="GO" id="GO:1990907">
    <property type="term" value="C:beta-catenin-TCF complex"/>
    <property type="evidence" value="ECO:0007669"/>
    <property type="project" value="TreeGrafter"/>
</dbReference>
<comment type="caution">
    <text evidence="12">The sequence shown here is derived from an EMBL/GenBank/DDBJ whole genome shotgun (WGS) entry which is preliminary data.</text>
</comment>
<dbReference type="AlphaFoldDB" id="A0A4E0R5H2"/>
<evidence type="ECO:0000256" key="4">
    <source>
        <dbReference type="ARBA" id="ARBA00023015"/>
    </source>
</evidence>
<keyword evidence="7" id="KW-0804">Transcription</keyword>
<dbReference type="PANTHER" id="PTHR10373">
    <property type="entry name" value="TRANSCRIPTION FACTOR 7 FAMILY MEMBER"/>
    <property type="match status" value="1"/>
</dbReference>
<dbReference type="InterPro" id="IPR024940">
    <property type="entry name" value="TCF/LEF"/>
</dbReference>
<dbReference type="Proteomes" id="UP000230066">
    <property type="component" value="Unassembled WGS sequence"/>
</dbReference>
<evidence type="ECO:0000256" key="5">
    <source>
        <dbReference type="ARBA" id="ARBA00023125"/>
    </source>
</evidence>
<keyword evidence="3" id="KW-0879">Wnt signaling pathway</keyword>
<accession>A0A4E0R5H2</accession>
<feature type="compositionally biased region" description="Polar residues" evidence="10">
    <location>
        <begin position="30"/>
        <end position="42"/>
    </location>
</feature>
<feature type="region of interest" description="Disordered" evidence="10">
    <location>
        <begin position="262"/>
        <end position="284"/>
    </location>
</feature>
<dbReference type="GO" id="GO:0000978">
    <property type="term" value="F:RNA polymerase II cis-regulatory region sequence-specific DNA binding"/>
    <property type="evidence" value="ECO:0007669"/>
    <property type="project" value="TreeGrafter"/>
</dbReference>
<feature type="compositionally biased region" description="Low complexity" evidence="10">
    <location>
        <begin position="43"/>
        <end position="55"/>
    </location>
</feature>
<evidence type="ECO:0000313" key="13">
    <source>
        <dbReference type="Proteomes" id="UP000230066"/>
    </source>
</evidence>
<evidence type="ECO:0000256" key="10">
    <source>
        <dbReference type="SAM" id="MobiDB-lite"/>
    </source>
</evidence>
<feature type="region of interest" description="Disordered" evidence="10">
    <location>
        <begin position="30"/>
        <end position="94"/>
    </location>
</feature>